<dbReference type="AlphaFoldDB" id="V4B1W5"/>
<evidence type="ECO:0000313" key="3">
    <source>
        <dbReference type="Proteomes" id="UP000030746"/>
    </source>
</evidence>
<dbReference type="HOGENOM" id="CLU_1191046_0_0_1"/>
<organism evidence="2 3">
    <name type="scientific">Lottia gigantea</name>
    <name type="common">Giant owl limpet</name>
    <dbReference type="NCBI Taxonomy" id="225164"/>
    <lineage>
        <taxon>Eukaryota</taxon>
        <taxon>Metazoa</taxon>
        <taxon>Spiralia</taxon>
        <taxon>Lophotrochozoa</taxon>
        <taxon>Mollusca</taxon>
        <taxon>Gastropoda</taxon>
        <taxon>Patellogastropoda</taxon>
        <taxon>Lottioidea</taxon>
        <taxon>Lottiidae</taxon>
        <taxon>Lottia</taxon>
    </lineage>
</organism>
<keyword evidence="3" id="KW-1185">Reference proteome</keyword>
<protein>
    <submittedName>
        <fullName evidence="2">Uncharacterized protein</fullName>
    </submittedName>
</protein>
<feature type="region of interest" description="Disordered" evidence="1">
    <location>
        <begin position="26"/>
        <end position="70"/>
    </location>
</feature>
<proteinExistence type="predicted"/>
<evidence type="ECO:0000256" key="1">
    <source>
        <dbReference type="SAM" id="MobiDB-lite"/>
    </source>
</evidence>
<feature type="region of interest" description="Disordered" evidence="1">
    <location>
        <begin position="211"/>
        <end position="233"/>
    </location>
</feature>
<dbReference type="CTD" id="20237413"/>
<name>V4B1W5_LOTGI</name>
<feature type="compositionally biased region" description="Basic and acidic residues" evidence="1">
    <location>
        <begin position="33"/>
        <end position="50"/>
    </location>
</feature>
<dbReference type="RefSeq" id="XP_009047995.1">
    <property type="nucleotide sequence ID" value="XM_009049747.1"/>
</dbReference>
<dbReference type="OrthoDB" id="6215176at2759"/>
<accession>V4B1W5</accession>
<dbReference type="GeneID" id="20237413"/>
<reference evidence="2 3" key="1">
    <citation type="journal article" date="2013" name="Nature">
        <title>Insights into bilaterian evolution from three spiralian genomes.</title>
        <authorList>
            <person name="Simakov O."/>
            <person name="Marletaz F."/>
            <person name="Cho S.J."/>
            <person name="Edsinger-Gonzales E."/>
            <person name="Havlak P."/>
            <person name="Hellsten U."/>
            <person name="Kuo D.H."/>
            <person name="Larsson T."/>
            <person name="Lv J."/>
            <person name="Arendt D."/>
            <person name="Savage R."/>
            <person name="Osoegawa K."/>
            <person name="de Jong P."/>
            <person name="Grimwood J."/>
            <person name="Chapman J.A."/>
            <person name="Shapiro H."/>
            <person name="Aerts A."/>
            <person name="Otillar R.P."/>
            <person name="Terry A.Y."/>
            <person name="Boore J.L."/>
            <person name="Grigoriev I.V."/>
            <person name="Lindberg D.R."/>
            <person name="Seaver E.C."/>
            <person name="Weisblat D.A."/>
            <person name="Putnam N.H."/>
            <person name="Rokhsar D.S."/>
        </authorList>
    </citation>
    <scope>NUCLEOTIDE SEQUENCE [LARGE SCALE GENOMIC DNA]</scope>
</reference>
<dbReference type="EMBL" id="KB200521">
    <property type="protein sequence ID" value="ESP01361.1"/>
    <property type="molecule type" value="Genomic_DNA"/>
</dbReference>
<dbReference type="Proteomes" id="UP000030746">
    <property type="component" value="Unassembled WGS sequence"/>
</dbReference>
<dbReference type="KEGG" id="lgi:LOTGIDRAFT_157537"/>
<gene>
    <name evidence="2" type="ORF">LOTGIDRAFT_157537</name>
</gene>
<evidence type="ECO:0000313" key="2">
    <source>
        <dbReference type="EMBL" id="ESP01361.1"/>
    </source>
</evidence>
<sequence length="233" mass="25720">MDQGLLQSLLRAVSDCVDKKLDHFTQTVSKPSSRAERQTEQAKKRFDKGSSNRGNPDSNSRSDFESVHGGPVLSIGDSSESLAAVSNADNSSDVLSNSQNTHIRETDWDSFVRKMALVLNIDCGECQKGEEHKSYITGRLLDTSHTKSARFLLPLEGSVLDALHDVDAEVGKRKVRIYKAADDSRYKVSTDHFKKFCCIPHLDENIAEELSSQSATKSGLTPHGQGKRVKLQN</sequence>